<gene>
    <name evidence="1" type="ORF">DICPUDRAFT_157407</name>
</gene>
<dbReference type="Proteomes" id="UP000001064">
    <property type="component" value="Unassembled WGS sequence"/>
</dbReference>
<reference evidence="2" key="1">
    <citation type="journal article" date="2011" name="Genome Biol.">
        <title>Comparative genomics of the social amoebae Dictyostelium discoideum and Dictyostelium purpureum.</title>
        <authorList>
            <consortium name="US DOE Joint Genome Institute (JGI-PGF)"/>
            <person name="Sucgang R."/>
            <person name="Kuo A."/>
            <person name="Tian X."/>
            <person name="Salerno W."/>
            <person name="Parikh A."/>
            <person name="Feasley C.L."/>
            <person name="Dalin E."/>
            <person name="Tu H."/>
            <person name="Huang E."/>
            <person name="Barry K."/>
            <person name="Lindquist E."/>
            <person name="Shapiro H."/>
            <person name="Bruce D."/>
            <person name="Schmutz J."/>
            <person name="Salamov A."/>
            <person name="Fey P."/>
            <person name="Gaudet P."/>
            <person name="Anjard C."/>
            <person name="Babu M.M."/>
            <person name="Basu S."/>
            <person name="Bushmanova Y."/>
            <person name="van der Wel H."/>
            <person name="Katoh-Kurasawa M."/>
            <person name="Dinh C."/>
            <person name="Coutinho P.M."/>
            <person name="Saito T."/>
            <person name="Elias M."/>
            <person name="Schaap P."/>
            <person name="Kay R.R."/>
            <person name="Henrissat B."/>
            <person name="Eichinger L."/>
            <person name="Rivero F."/>
            <person name="Putnam N.H."/>
            <person name="West C.M."/>
            <person name="Loomis W.F."/>
            <person name="Chisholm R.L."/>
            <person name="Shaulsky G."/>
            <person name="Strassmann J.E."/>
            <person name="Queller D.C."/>
            <person name="Kuspa A."/>
            <person name="Grigoriev I.V."/>
        </authorList>
    </citation>
    <scope>NUCLEOTIDE SEQUENCE [LARGE SCALE GENOMIC DNA]</scope>
    <source>
        <strain evidence="2">QSDP1</strain>
    </source>
</reference>
<protein>
    <submittedName>
        <fullName evidence="1">Uncharacterized protein</fullName>
    </submittedName>
</protein>
<keyword evidence="2" id="KW-1185">Reference proteome</keyword>
<organism evidence="1 2">
    <name type="scientific">Dictyostelium purpureum</name>
    <name type="common">Slime mold</name>
    <dbReference type="NCBI Taxonomy" id="5786"/>
    <lineage>
        <taxon>Eukaryota</taxon>
        <taxon>Amoebozoa</taxon>
        <taxon>Evosea</taxon>
        <taxon>Eumycetozoa</taxon>
        <taxon>Dictyostelia</taxon>
        <taxon>Dictyosteliales</taxon>
        <taxon>Dictyosteliaceae</taxon>
        <taxon>Dictyostelium</taxon>
    </lineage>
</organism>
<sequence length="67" mass="7625">MTILKSLESILINKNSNNIKSINVTPVNNNSSNNKILSQNDLNNTIAAAINRTNCYYDYFNKCSERR</sequence>
<evidence type="ECO:0000313" key="2">
    <source>
        <dbReference type="Proteomes" id="UP000001064"/>
    </source>
</evidence>
<dbReference type="AlphaFoldDB" id="F0ZZ23"/>
<dbReference type="RefSeq" id="XP_003292667.1">
    <property type="nucleotide sequence ID" value="XM_003292619.1"/>
</dbReference>
<dbReference type="InParanoid" id="F0ZZ23"/>
<dbReference type="EMBL" id="GL871299">
    <property type="protein sequence ID" value="EGC30800.1"/>
    <property type="molecule type" value="Genomic_DNA"/>
</dbReference>
<dbReference type="KEGG" id="dpp:DICPUDRAFT_157407"/>
<evidence type="ECO:0000313" key="1">
    <source>
        <dbReference type="EMBL" id="EGC30800.1"/>
    </source>
</evidence>
<dbReference type="GeneID" id="10508624"/>
<dbReference type="VEuPathDB" id="AmoebaDB:DICPUDRAFT_157407"/>
<name>F0ZZ23_DICPU</name>
<proteinExistence type="predicted"/>
<accession>F0ZZ23</accession>